<accession>A0A5C4SCQ5</accession>
<reference evidence="1 2" key="1">
    <citation type="submission" date="2019-05" db="EMBL/GenBank/DDBJ databases">
        <title>Tamlana fucoidanivorans sp. nov., isolated from the surface of algae collected from Fujian province in China.</title>
        <authorList>
            <person name="Li J."/>
        </authorList>
    </citation>
    <scope>NUCLEOTIDE SEQUENCE [LARGE SCALE GENOMIC DNA]</scope>
    <source>
        <strain evidence="1 2">CW2-9</strain>
    </source>
</reference>
<organism evidence="1 2">
    <name type="scientific">Allotamlana fucoidanivorans</name>
    <dbReference type="NCBI Taxonomy" id="2583814"/>
    <lineage>
        <taxon>Bacteria</taxon>
        <taxon>Pseudomonadati</taxon>
        <taxon>Bacteroidota</taxon>
        <taxon>Flavobacteriia</taxon>
        <taxon>Flavobacteriales</taxon>
        <taxon>Flavobacteriaceae</taxon>
        <taxon>Allotamlana</taxon>
    </lineage>
</organism>
<evidence type="ECO:0000313" key="2">
    <source>
        <dbReference type="Proteomes" id="UP000308713"/>
    </source>
</evidence>
<gene>
    <name evidence="1" type="ORF">FGF67_16475</name>
</gene>
<dbReference type="OrthoDB" id="950327at2"/>
<name>A0A5C4SCQ5_9FLAO</name>
<comment type="caution">
    <text evidence="1">The sequence shown here is derived from an EMBL/GenBank/DDBJ whole genome shotgun (WGS) entry which is preliminary data.</text>
</comment>
<evidence type="ECO:0008006" key="3">
    <source>
        <dbReference type="Google" id="ProtNLM"/>
    </source>
</evidence>
<evidence type="ECO:0000313" key="1">
    <source>
        <dbReference type="EMBL" id="TNJ41102.1"/>
    </source>
</evidence>
<dbReference type="EMBL" id="VDCS01000028">
    <property type="protein sequence ID" value="TNJ41102.1"/>
    <property type="molecule type" value="Genomic_DNA"/>
</dbReference>
<protein>
    <recommendedName>
        <fullName evidence="3">Uracil-DNA glycosylase-like domain-containing protein</fullName>
    </recommendedName>
</protein>
<dbReference type="RefSeq" id="WP_139698856.1">
    <property type="nucleotide sequence ID" value="NZ_CP074074.1"/>
</dbReference>
<dbReference type="Proteomes" id="UP000308713">
    <property type="component" value="Unassembled WGS sequence"/>
</dbReference>
<sequence>MNDILSIEKEFKNEIDNIWNDTKYSEIDIIERGYGIHDKIIKNSILFIGINPSFTKKAKNGSYFINLDQDAKRTIEGKPYVYFKKFVDITKKINNNSNSQIKWSHMDLLFHRETKQHFIEKIKKQKNGIEFINEQLKISRKIIIKSKPKIIVVSNTKARDYLKNKTNCSFDFKFDNELGTEIIKNNSELNNVPVFFTSMLTGQRALDNGSYERLIWHINYVLEKINKKPVANNV</sequence>
<keyword evidence="2" id="KW-1185">Reference proteome</keyword>
<dbReference type="AlphaFoldDB" id="A0A5C4SCQ5"/>
<proteinExistence type="predicted"/>